<dbReference type="EMBL" id="ARXR01000015">
    <property type="protein sequence ID" value="MBF5053367.1"/>
    <property type="molecule type" value="Genomic_DNA"/>
</dbReference>
<dbReference type="Gene3D" id="2.60.40.1220">
    <property type="match status" value="2"/>
</dbReference>
<comment type="caution">
    <text evidence="4">The sequence shown here is derived from an EMBL/GenBank/DDBJ whole genome shotgun (WGS) entry which is preliminary data.</text>
</comment>
<dbReference type="InterPro" id="IPR014755">
    <property type="entry name" value="Cu-Rt/internalin_Ig-like"/>
</dbReference>
<proteinExistence type="predicted"/>
<evidence type="ECO:0000313" key="4">
    <source>
        <dbReference type="EMBL" id="MBF5053367.1"/>
    </source>
</evidence>
<sequence>MDMRKLIVLTGTAILAACGGGSGDEQTVSFDNWQETEVVYSYPFDGQAEVSPNAPVVVRFSDPVEVDASNFTLTGPDGSVSFSVRGADQGRSAVLMPDSALAVKSEYALTLNNIRTDSGEAAIPDGSVDFKTRAALEGKPRALRQLSDSFGVASVSPDGDDLPFLDFSSVNLVMTQPLDRQTVVYGDTVTLTQDGETVPAYLRVDGRHISIDPQNELSSGSDVTLELSNGVQNLYGEELAGGFTRTFSPRNTKPRVTLVQEAAPADPVLGCLDEGVRTSPITGDPINCVPLIAKLLGDNTVSKQQGNVFAELAFAPNFPDKTPLRVPKGSLLKGDPLDVRIGGEVPAGFDSGEVTVTFLGDANGYLLPNPYTDDPSAPKQLRLTMDVAFDTEVQRANGAFNQTLLQVELVGYAIADTQQGSLIVDAVGVVEPEVLGTETAYGVLSFHMESYPDQQNAPVMEVDRTSPELAAWQPGDHVNKQRPGDPIVLNFSEPLDPTSVIAGDTLRVTADGNPVDYEYYLDGVSVVIQPQPMLQYNTDYQVQFTDGITDIAGNPALGETLSFTLPTYIGSGHPAIATTTYPGFPCAVDKATWDIANGDHGICRGGESDDDHLPVMPMPAERAIEVQFSQVMLEESFQLGETCGTGTFRVEKVADPGQAPQQSGDNYVCQEAVPGELNYNARTVTFIPDQPWEEGATYRYVMLSENQDFTTANCTNGTAICTEDLGPFQTATLEAPTDDMGGPDMELYFTGAPANKDVFQVLRNLPTFDVNSDFVHQDSEPQPQPAAGNPNEYPVPPNSTELFVQSKGGLLDEARVGCDYDGADCPAEKFIYITGALDVEVVGYDEQEDAVRVNIYPTLLQTSSVDIYGALALWFLPLGDVTIATGPQVMRIRYEDRGEGRTEPVTGWIRQGDDGPVFETNLDIFLTAPYLEPKALGLTLEHELYSYELSLRLVGDVTFLDDGRLQIEQRSQQARSISTAIQFRRDGAVDAANMTLGIPAGGVFLNYISTPIKP</sequence>
<dbReference type="Proteomes" id="UP000644441">
    <property type="component" value="Unassembled WGS sequence"/>
</dbReference>
<feature type="domain" description="SbsA Ig-like" evidence="3">
    <location>
        <begin position="37"/>
        <end position="131"/>
    </location>
</feature>
<name>A0ABS0AGX3_9GAMM</name>
<keyword evidence="1" id="KW-0732">Signal</keyword>
<feature type="domain" description="SbsA Ig-like" evidence="3">
    <location>
        <begin position="154"/>
        <end position="248"/>
    </location>
</feature>
<evidence type="ECO:0000256" key="2">
    <source>
        <dbReference type="SAM" id="MobiDB-lite"/>
    </source>
</evidence>
<protein>
    <recommendedName>
        <fullName evidence="3">SbsA Ig-like domain-containing protein</fullName>
    </recommendedName>
</protein>
<feature type="domain" description="SbsA Ig-like" evidence="3">
    <location>
        <begin position="463"/>
        <end position="564"/>
    </location>
</feature>
<keyword evidence="5" id="KW-1185">Reference proteome</keyword>
<dbReference type="Pfam" id="PF13205">
    <property type="entry name" value="Big_5"/>
    <property type="match status" value="3"/>
</dbReference>
<dbReference type="InterPro" id="IPR032812">
    <property type="entry name" value="SbsA_Ig"/>
</dbReference>
<dbReference type="RefSeq" id="WP_228548048.1">
    <property type="nucleotide sequence ID" value="NZ_ARXR01000015.1"/>
</dbReference>
<evidence type="ECO:0000313" key="5">
    <source>
        <dbReference type="Proteomes" id="UP000644441"/>
    </source>
</evidence>
<gene>
    <name evidence="4" type="ORF">ISO4_01969</name>
</gene>
<feature type="region of interest" description="Disordered" evidence="2">
    <location>
        <begin position="772"/>
        <end position="794"/>
    </location>
</feature>
<evidence type="ECO:0000256" key="1">
    <source>
        <dbReference type="ARBA" id="ARBA00022729"/>
    </source>
</evidence>
<organism evidence="4 5">
    <name type="scientific">Alloalcanivorax venustensis ISO4</name>
    <dbReference type="NCBI Taxonomy" id="1177184"/>
    <lineage>
        <taxon>Bacteria</taxon>
        <taxon>Pseudomonadati</taxon>
        <taxon>Pseudomonadota</taxon>
        <taxon>Gammaproteobacteria</taxon>
        <taxon>Oceanospirillales</taxon>
        <taxon>Alcanivoracaceae</taxon>
        <taxon>Alloalcanivorax</taxon>
    </lineage>
</organism>
<accession>A0ABS0AGX3</accession>
<evidence type="ECO:0000259" key="3">
    <source>
        <dbReference type="Pfam" id="PF13205"/>
    </source>
</evidence>
<reference evidence="4 5" key="1">
    <citation type="submission" date="2012-09" db="EMBL/GenBank/DDBJ databases">
        <title>Genome Sequence of alkane-degrading Bacterium Alcanivorax venustensis ISO4.</title>
        <authorList>
            <person name="Lai Q."/>
            <person name="Shao Z."/>
        </authorList>
    </citation>
    <scope>NUCLEOTIDE SEQUENCE [LARGE SCALE GENOMIC DNA]</scope>
    <source>
        <strain evidence="4 5">ISO4</strain>
    </source>
</reference>
<dbReference type="PROSITE" id="PS51257">
    <property type="entry name" value="PROKAR_LIPOPROTEIN"/>
    <property type="match status" value="1"/>
</dbReference>